<reference evidence="1" key="1">
    <citation type="journal article" date="2015" name="ISME J.">
        <title>Draft Genome Sequence of Streptomyces incarnatus NRRL8089, which Produces the Nucleoside Antibiotic Sinefungin.</title>
        <authorList>
            <person name="Oshima K."/>
            <person name="Hattori M."/>
            <person name="Shimizu H."/>
            <person name="Fukuda K."/>
            <person name="Nemoto M."/>
            <person name="Inagaki K."/>
            <person name="Tamura T."/>
        </authorList>
    </citation>
    <scope>NUCLEOTIDE SEQUENCE</scope>
    <source>
        <strain evidence="1">FACHB-1375</strain>
    </source>
</reference>
<evidence type="ECO:0000313" key="2">
    <source>
        <dbReference type="Proteomes" id="UP000641646"/>
    </source>
</evidence>
<dbReference type="AlphaFoldDB" id="A0A926ZJZ5"/>
<dbReference type="Proteomes" id="UP000641646">
    <property type="component" value="Unassembled WGS sequence"/>
</dbReference>
<organism evidence="1 2">
    <name type="scientific">Aerosakkonema funiforme FACHB-1375</name>
    <dbReference type="NCBI Taxonomy" id="2949571"/>
    <lineage>
        <taxon>Bacteria</taxon>
        <taxon>Bacillati</taxon>
        <taxon>Cyanobacteriota</taxon>
        <taxon>Cyanophyceae</taxon>
        <taxon>Oscillatoriophycideae</taxon>
        <taxon>Aerosakkonematales</taxon>
        <taxon>Aerosakkonemataceae</taxon>
        <taxon>Aerosakkonema</taxon>
    </lineage>
</organism>
<accession>A0A926ZJZ5</accession>
<gene>
    <name evidence="1" type="ORF">H6G03_34420</name>
</gene>
<proteinExistence type="predicted"/>
<comment type="caution">
    <text evidence="1">The sequence shown here is derived from an EMBL/GenBank/DDBJ whole genome shotgun (WGS) entry which is preliminary data.</text>
</comment>
<reference evidence="1" key="2">
    <citation type="submission" date="2020-08" db="EMBL/GenBank/DDBJ databases">
        <authorList>
            <person name="Chen M."/>
            <person name="Teng W."/>
            <person name="Zhao L."/>
            <person name="Hu C."/>
            <person name="Zhou Y."/>
            <person name="Han B."/>
            <person name="Song L."/>
            <person name="Shu W."/>
        </authorList>
    </citation>
    <scope>NUCLEOTIDE SEQUENCE</scope>
    <source>
        <strain evidence="1">FACHB-1375</strain>
    </source>
</reference>
<name>A0A926ZJZ5_9CYAN</name>
<sequence length="80" mass="8675">MKSLFIPSEVEVFPEPVIGTVDKVISPQKPGRVRCLGSCWPAQLYQVNCQATILPEESVNIVAIQGITLLVVPLISHCSS</sequence>
<dbReference type="Gene3D" id="2.40.50.140">
    <property type="entry name" value="Nucleic acid-binding proteins"/>
    <property type="match status" value="1"/>
</dbReference>
<dbReference type="RefSeq" id="WP_190475081.1">
    <property type="nucleotide sequence ID" value="NZ_JACJPW010000165.1"/>
</dbReference>
<protein>
    <submittedName>
        <fullName evidence="1">NfeD family protein</fullName>
    </submittedName>
</protein>
<dbReference type="EMBL" id="JACJPW010000165">
    <property type="protein sequence ID" value="MBD2186098.1"/>
    <property type="molecule type" value="Genomic_DNA"/>
</dbReference>
<evidence type="ECO:0000313" key="1">
    <source>
        <dbReference type="EMBL" id="MBD2186098.1"/>
    </source>
</evidence>
<keyword evidence="2" id="KW-1185">Reference proteome</keyword>
<dbReference type="InterPro" id="IPR012340">
    <property type="entry name" value="NA-bd_OB-fold"/>
</dbReference>